<dbReference type="GO" id="GO:0020037">
    <property type="term" value="F:heme binding"/>
    <property type="evidence" value="ECO:0007669"/>
    <property type="project" value="InterPro"/>
</dbReference>
<dbReference type="OrthoDB" id="713772at2"/>
<dbReference type="SUPFAM" id="SSF46626">
    <property type="entry name" value="Cytochrome c"/>
    <property type="match status" value="1"/>
</dbReference>
<accession>F4L895</accession>
<sequence length="506" mass="55025">MLTTELIGRFHPLIVHMPIGILFFAFALMVFQRIRKIDIDVVISFALFSGALCSVAACVAGWVLAQSGEYDAALVSVHQWTGIATTALAALAFAIKRFRWIFMISTVILLTLAGHYGGNLTHGEDYLFPKKKTAQQLSIPNLDSLQTAELASTNASTATNSGNEGVPQTVERKTFIYRDYVVPILENKCYSCHSATKMKGGLRLDTEAFIKKGGKNGSILSPGNPNASSIFSCLLLPPDDDNHMPPKGKPQLSEQEIAALHFWIKKGASFQEQIETITIGAGSNPTALAIPSLKLSEFPKAPNVDSVTKGSINVPGSSSSQEAGILSTPVDAATPAALTQLQQNNIIISDFGQGSNYLMANFVNVKKYRAALLDDLKSINNQVLRIRLSNQPVQDDDLKKLASFKNLTWLNLEKTSISDAGLPHLQNLPNLEQLNLYGTNITDRGLLALPKCVHLKTLYLWQTKVSTTGVEQLKKAMPQLQIVMGGFQFVKPDSMGAGKKELKQAL</sequence>
<dbReference type="EMBL" id="CP002694">
    <property type="protein sequence ID" value="AEE54603.1"/>
    <property type="molecule type" value="Genomic_DNA"/>
</dbReference>
<feature type="domain" description="Cytochrome C Planctomycete-type" evidence="2">
    <location>
        <begin position="189"/>
        <end position="248"/>
    </location>
</feature>
<dbReference type="PANTHER" id="PTHR35889:SF3">
    <property type="entry name" value="F-BOX DOMAIN-CONTAINING PROTEIN"/>
    <property type="match status" value="1"/>
</dbReference>
<reference evidence="3 4" key="1">
    <citation type="journal article" date="2011" name="Stand. Genomic Sci.">
        <title>Complete genome sequence of Haliscomenobacter hydrossis type strain (O).</title>
        <authorList>
            <consortium name="US DOE Joint Genome Institute (JGI-PGF)"/>
            <person name="Daligault H."/>
            <person name="Lapidus A."/>
            <person name="Zeytun A."/>
            <person name="Nolan M."/>
            <person name="Lucas S."/>
            <person name="Del Rio T.G."/>
            <person name="Tice H."/>
            <person name="Cheng J.F."/>
            <person name="Tapia R."/>
            <person name="Han C."/>
            <person name="Goodwin L."/>
            <person name="Pitluck S."/>
            <person name="Liolios K."/>
            <person name="Pagani I."/>
            <person name="Ivanova N."/>
            <person name="Huntemann M."/>
            <person name="Mavromatis K."/>
            <person name="Mikhailova N."/>
            <person name="Pati A."/>
            <person name="Chen A."/>
            <person name="Palaniappan K."/>
            <person name="Land M."/>
            <person name="Hauser L."/>
            <person name="Brambilla E.M."/>
            <person name="Rohde M."/>
            <person name="Verbarg S."/>
            <person name="Goker M."/>
            <person name="Bristow J."/>
            <person name="Eisen J.A."/>
            <person name="Markowitz V."/>
            <person name="Hugenholtz P."/>
            <person name="Kyrpides N.C."/>
            <person name="Klenk H.P."/>
            <person name="Woyke T."/>
        </authorList>
    </citation>
    <scope>NUCLEOTIDE SEQUENCE [LARGE SCALE GENOMIC DNA]</scope>
    <source>
        <strain evidence="4">ATCC 27775 / DSM 1100 / LMG 10767 / O</strain>
        <plasmid evidence="4">Plasmid pHALHY03</plasmid>
    </source>
</reference>
<dbReference type="SUPFAM" id="SSF52047">
    <property type="entry name" value="RNI-like"/>
    <property type="match status" value="1"/>
</dbReference>
<dbReference type="Pfam" id="PF07635">
    <property type="entry name" value="PSCyt1"/>
    <property type="match status" value="1"/>
</dbReference>
<proteinExistence type="predicted"/>
<dbReference type="InterPro" id="IPR011429">
    <property type="entry name" value="Cyt_c_Planctomycete-type"/>
</dbReference>
<dbReference type="AlphaFoldDB" id="F4L895"/>
<dbReference type="eggNOG" id="COG4886">
    <property type="taxonomic scope" value="Bacteria"/>
</dbReference>
<feature type="transmembrane region" description="Helical" evidence="1">
    <location>
        <begin position="100"/>
        <end position="118"/>
    </location>
</feature>
<dbReference type="Gene3D" id="3.80.10.10">
    <property type="entry name" value="Ribonuclease Inhibitor"/>
    <property type="match status" value="1"/>
</dbReference>
<evidence type="ECO:0000313" key="3">
    <source>
        <dbReference type="EMBL" id="AEE54603.1"/>
    </source>
</evidence>
<reference key="2">
    <citation type="submission" date="2011-04" db="EMBL/GenBank/DDBJ databases">
        <title>Complete sequence of plasmid 3 of Haliscomenobacter hydrossis DSM 1100.</title>
        <authorList>
            <consortium name="US DOE Joint Genome Institute (JGI-PGF)"/>
            <person name="Lucas S."/>
            <person name="Han J."/>
            <person name="Lapidus A."/>
            <person name="Bruce D."/>
            <person name="Goodwin L."/>
            <person name="Pitluck S."/>
            <person name="Peters L."/>
            <person name="Kyrpides N."/>
            <person name="Mavromatis K."/>
            <person name="Ivanova N."/>
            <person name="Ovchinnikova G."/>
            <person name="Pagani I."/>
            <person name="Daligault H."/>
            <person name="Detter J.C."/>
            <person name="Han C."/>
            <person name="Land M."/>
            <person name="Hauser L."/>
            <person name="Markowitz V."/>
            <person name="Cheng J.-F."/>
            <person name="Hugenholtz P."/>
            <person name="Woyke T."/>
            <person name="Wu D."/>
            <person name="Verbarg S."/>
            <person name="Frueling A."/>
            <person name="Brambilla E."/>
            <person name="Klenk H.-P."/>
            <person name="Eisen J.A."/>
        </authorList>
    </citation>
    <scope>NUCLEOTIDE SEQUENCE</scope>
    <source>
        <strain>DSM 1100</strain>
    </source>
</reference>
<keyword evidence="1" id="KW-0472">Membrane</keyword>
<dbReference type="Proteomes" id="UP000008461">
    <property type="component" value="Plasmid pHALHY03"/>
</dbReference>
<evidence type="ECO:0000259" key="2">
    <source>
        <dbReference type="Pfam" id="PF07635"/>
    </source>
</evidence>
<geneLocation type="plasmid" evidence="3 4">
    <name>pHALHY03</name>
</geneLocation>
<name>F4L895_HALH1</name>
<dbReference type="PANTHER" id="PTHR35889">
    <property type="entry name" value="CYCLOINULO-OLIGOSACCHARIDE FRUCTANOTRANSFERASE-RELATED"/>
    <property type="match status" value="1"/>
</dbReference>
<dbReference type="HOGENOM" id="CLU_583754_0_0_10"/>
<dbReference type="InterPro" id="IPR032675">
    <property type="entry name" value="LRR_dom_sf"/>
</dbReference>
<dbReference type="RefSeq" id="WP_013769119.1">
    <property type="nucleotide sequence ID" value="NC_015513.1"/>
</dbReference>
<keyword evidence="1" id="KW-0812">Transmembrane</keyword>
<dbReference type="KEGG" id="hhy:Halhy_6790"/>
<organism evidence="3 4">
    <name type="scientific">Haliscomenobacter hydrossis (strain ATCC 27775 / DSM 1100 / LMG 10767 / O)</name>
    <dbReference type="NCBI Taxonomy" id="760192"/>
    <lineage>
        <taxon>Bacteria</taxon>
        <taxon>Pseudomonadati</taxon>
        <taxon>Bacteroidota</taxon>
        <taxon>Saprospiria</taxon>
        <taxon>Saprospirales</taxon>
        <taxon>Haliscomenobacteraceae</taxon>
        <taxon>Haliscomenobacter</taxon>
    </lineage>
</organism>
<dbReference type="InterPro" id="IPR036909">
    <property type="entry name" value="Cyt_c-like_dom_sf"/>
</dbReference>
<feature type="transmembrane region" description="Helical" evidence="1">
    <location>
        <begin position="12"/>
        <end position="31"/>
    </location>
</feature>
<feature type="transmembrane region" description="Helical" evidence="1">
    <location>
        <begin position="43"/>
        <end position="65"/>
    </location>
</feature>
<keyword evidence="3" id="KW-0614">Plasmid</keyword>
<gene>
    <name evidence="3" type="ordered locus">Halhy_6790</name>
</gene>
<evidence type="ECO:0000313" key="4">
    <source>
        <dbReference type="Proteomes" id="UP000008461"/>
    </source>
</evidence>
<protein>
    <recommendedName>
        <fullName evidence="2">Cytochrome C Planctomycete-type domain-containing protein</fullName>
    </recommendedName>
</protein>
<dbReference type="GO" id="GO:0009055">
    <property type="term" value="F:electron transfer activity"/>
    <property type="evidence" value="ECO:0007669"/>
    <property type="project" value="InterPro"/>
</dbReference>
<keyword evidence="1" id="KW-1133">Transmembrane helix</keyword>
<keyword evidence="4" id="KW-1185">Reference proteome</keyword>
<feature type="transmembrane region" description="Helical" evidence="1">
    <location>
        <begin position="77"/>
        <end position="95"/>
    </location>
</feature>
<evidence type="ECO:0000256" key="1">
    <source>
        <dbReference type="SAM" id="Phobius"/>
    </source>
</evidence>